<gene>
    <name evidence="2" type="ORF">Shyd_88960</name>
</gene>
<dbReference type="EMBL" id="BNDW01000117">
    <property type="protein sequence ID" value="GHI27525.1"/>
    <property type="molecule type" value="Genomic_DNA"/>
</dbReference>
<comment type="caution">
    <text evidence="2">The sequence shown here is derived from an EMBL/GenBank/DDBJ whole genome shotgun (WGS) entry which is preliminary data.</text>
</comment>
<proteinExistence type="predicted"/>
<dbReference type="Pfam" id="PF00583">
    <property type="entry name" value="Acetyltransf_1"/>
    <property type="match status" value="1"/>
</dbReference>
<dbReference type="PANTHER" id="PTHR43617">
    <property type="entry name" value="L-AMINO ACID N-ACETYLTRANSFERASE"/>
    <property type="match status" value="1"/>
</dbReference>
<evidence type="ECO:0000259" key="1">
    <source>
        <dbReference type="PROSITE" id="PS51186"/>
    </source>
</evidence>
<evidence type="ECO:0000313" key="2">
    <source>
        <dbReference type="EMBL" id="GHI27525.1"/>
    </source>
</evidence>
<dbReference type="Proteomes" id="UP001052739">
    <property type="component" value="Unassembled WGS sequence"/>
</dbReference>
<dbReference type="InterPro" id="IPR016181">
    <property type="entry name" value="Acyl_CoA_acyltransferase"/>
</dbReference>
<dbReference type="Gene3D" id="3.40.630.30">
    <property type="match status" value="1"/>
</dbReference>
<protein>
    <recommendedName>
        <fullName evidence="1">N-acetyltransferase domain-containing protein</fullName>
    </recommendedName>
</protein>
<organism evidence="2 3">
    <name type="scientific">Streptomyces hydrogenans</name>
    <dbReference type="NCBI Taxonomy" id="1873719"/>
    <lineage>
        <taxon>Bacteria</taxon>
        <taxon>Bacillati</taxon>
        <taxon>Actinomycetota</taxon>
        <taxon>Actinomycetes</taxon>
        <taxon>Kitasatosporales</taxon>
        <taxon>Streptomycetaceae</taxon>
        <taxon>Streptomyces</taxon>
    </lineage>
</organism>
<accession>A0ABQ3PR65</accession>
<dbReference type="RefSeq" id="WP_190223920.1">
    <property type="nucleotide sequence ID" value="NZ_BNBS01000044.1"/>
</dbReference>
<dbReference type="SUPFAM" id="SSF55729">
    <property type="entry name" value="Acyl-CoA N-acyltransferases (Nat)"/>
    <property type="match status" value="1"/>
</dbReference>
<dbReference type="InterPro" id="IPR000182">
    <property type="entry name" value="GNAT_dom"/>
</dbReference>
<dbReference type="PROSITE" id="PS51186">
    <property type="entry name" value="GNAT"/>
    <property type="match status" value="1"/>
</dbReference>
<name>A0ABQ3PR65_9ACTN</name>
<reference evidence="2" key="1">
    <citation type="submission" date="2024-05" db="EMBL/GenBank/DDBJ databases">
        <title>Whole genome shotgun sequence of Streptomyces hydrogenans NBRC 13475.</title>
        <authorList>
            <person name="Komaki H."/>
            <person name="Tamura T."/>
        </authorList>
    </citation>
    <scope>NUCLEOTIDE SEQUENCE</scope>
    <source>
        <strain evidence="2">NBRC 13475</strain>
    </source>
</reference>
<keyword evidence="3" id="KW-1185">Reference proteome</keyword>
<dbReference type="CDD" id="cd04301">
    <property type="entry name" value="NAT_SF"/>
    <property type="match status" value="1"/>
</dbReference>
<dbReference type="InterPro" id="IPR050276">
    <property type="entry name" value="MshD_Acetyltransferase"/>
</dbReference>
<evidence type="ECO:0000313" key="3">
    <source>
        <dbReference type="Proteomes" id="UP001052739"/>
    </source>
</evidence>
<feature type="domain" description="N-acetyltransferase" evidence="1">
    <location>
        <begin position="43"/>
        <end position="181"/>
    </location>
</feature>
<sequence length="189" mass="21212">MTHVIEPALPDDASRLGPLLLRAWLQTYPHRGAGIDEEWIREHRGSSATAEGIARWRDFIEAALRDPDLLFCRVVRSEAEAEAGASAETVREIVGVLCGRRGEEVTLGPMYLLNHVRGRGLGDRLMAEFLDWAGGARMRLWVTEYNEGAVRFYRRHGFETTGDRELWQGRLPNVRMTREAASPAGGRDG</sequence>